<reference evidence="6" key="2">
    <citation type="journal article" date="2020" name="Microorganisms">
        <title>Osmotic Adaptation and Compatible Solute Biosynthesis of Phototrophic Bacteria as Revealed from Genome Analyses.</title>
        <authorList>
            <person name="Imhoff J.F."/>
            <person name="Rahn T."/>
            <person name="Kunzel S."/>
            <person name="Keller A."/>
            <person name="Neulinger S.C."/>
        </authorList>
    </citation>
    <scope>NUCLEOTIDE SEQUENCE</scope>
    <source>
        <strain evidence="6">DSM 9154</strain>
    </source>
</reference>
<dbReference type="RefSeq" id="WP_051431991.1">
    <property type="nucleotide sequence ID" value="NZ_NRRE01000027.1"/>
</dbReference>
<evidence type="ECO:0000313" key="7">
    <source>
        <dbReference type="Proteomes" id="UP000778970"/>
    </source>
</evidence>
<evidence type="ECO:0000256" key="3">
    <source>
        <dbReference type="ARBA" id="ARBA00022679"/>
    </source>
</evidence>
<dbReference type="Gene3D" id="3.20.20.480">
    <property type="entry name" value="Trimethylamine methyltransferase-like"/>
    <property type="match status" value="1"/>
</dbReference>
<reference evidence="6" key="1">
    <citation type="submission" date="2017-08" db="EMBL/GenBank/DDBJ databases">
        <authorList>
            <person name="Imhoff J.F."/>
            <person name="Rahn T."/>
            <person name="Kuenzel S."/>
            <person name="Neulinger S.C."/>
        </authorList>
    </citation>
    <scope>NUCLEOTIDE SEQUENCE</scope>
    <source>
        <strain evidence="6">DSM 9154</strain>
    </source>
</reference>
<dbReference type="GO" id="GO:0032259">
    <property type="term" value="P:methylation"/>
    <property type="evidence" value="ECO:0007669"/>
    <property type="project" value="UniProtKB-KW"/>
</dbReference>
<sequence>MTNTAETAETPAGHDASAETASDTADSTANAGGRGGRRGRGGRGSGREGRRAQRGGGGVQQLRYITRKVAPYEVLSEEGLETIEANADTILEEIGIEFRDDPEALEIWRQAGADVQGERVRLPRGMARKIIQDNAPRQFTQLARNPERSVEIGGNNTVFAPVYGPPFVRTLDEGRRYATLDDFQKIVKLAYMTPSLHHSGGTVCEPVDVPVNKRHLDMLYAHMRYSDKPFMGSVTAPERAEDTVEMAKILFGKETVEQNVVTISLINANSPMTFDATMLGALKVYARAGQACIITPFILAGAMAPVTIAGTLAQTLAESMAGMAFAQLVRPGAPVVFGSFASSISMQSGAPTFGTPEPALVLYGAAALARRLGVPFRSGGSLCGSKIPDAQAAYESANTLLPTVLAGVNFTLHSAGWVEGGLAASFEKLVMDADQLEMMHAMTNGVDLSENGQAMDAIREVGPGSHYLGASHTQANFETAFFRSKIADNNSFEQWESEGAQDAAQRANTLWKKRLAEYEAPALDPATDEALQDYVARTKASMADSFSS</sequence>
<dbReference type="InterPro" id="IPR038601">
    <property type="entry name" value="MttB-like_sf"/>
</dbReference>
<evidence type="ECO:0000256" key="5">
    <source>
        <dbReference type="SAM" id="MobiDB-lite"/>
    </source>
</evidence>
<keyword evidence="2 6" id="KW-0489">Methyltransferase</keyword>
<dbReference type="PIRSF" id="PIRSF037567">
    <property type="entry name" value="MTTB_MeTrfase"/>
    <property type="match status" value="1"/>
</dbReference>
<organism evidence="6 7">
    <name type="scientific">Rhodovibrio salinarum</name>
    <dbReference type="NCBI Taxonomy" id="1087"/>
    <lineage>
        <taxon>Bacteria</taxon>
        <taxon>Pseudomonadati</taxon>
        <taxon>Pseudomonadota</taxon>
        <taxon>Alphaproteobacteria</taxon>
        <taxon>Rhodospirillales</taxon>
        <taxon>Rhodovibrionaceae</taxon>
        <taxon>Rhodovibrio</taxon>
    </lineage>
</organism>
<dbReference type="AlphaFoldDB" id="A0A934QKZ6"/>
<feature type="region of interest" description="Disordered" evidence="5">
    <location>
        <begin position="1"/>
        <end position="59"/>
    </location>
</feature>
<dbReference type="Proteomes" id="UP000778970">
    <property type="component" value="Unassembled WGS sequence"/>
</dbReference>
<evidence type="ECO:0000313" key="6">
    <source>
        <dbReference type="EMBL" id="MBK1698454.1"/>
    </source>
</evidence>
<comment type="similarity">
    <text evidence="1 4">Belongs to the trimethylamine methyltransferase family.</text>
</comment>
<dbReference type="GO" id="GO:0015948">
    <property type="term" value="P:methanogenesis"/>
    <property type="evidence" value="ECO:0007669"/>
    <property type="project" value="UniProtKB-UniRule"/>
</dbReference>
<accession>A0A934QKZ6</accession>
<gene>
    <name evidence="6" type="ORF">CKO21_14490</name>
</gene>
<comment type="caution">
    <text evidence="6">The sequence shown here is derived from an EMBL/GenBank/DDBJ whole genome shotgun (WGS) entry which is preliminary data.</text>
</comment>
<keyword evidence="7" id="KW-1185">Reference proteome</keyword>
<evidence type="ECO:0000256" key="4">
    <source>
        <dbReference type="PIRNR" id="PIRNR037567"/>
    </source>
</evidence>
<keyword evidence="3 4" id="KW-0808">Transferase</keyword>
<dbReference type="Pfam" id="PF06253">
    <property type="entry name" value="MTTB"/>
    <property type="match status" value="1"/>
</dbReference>
<feature type="compositionally biased region" description="Low complexity" evidence="5">
    <location>
        <begin position="18"/>
        <end position="31"/>
    </location>
</feature>
<dbReference type="EMBL" id="NRRE01000027">
    <property type="protein sequence ID" value="MBK1698454.1"/>
    <property type="molecule type" value="Genomic_DNA"/>
</dbReference>
<evidence type="ECO:0000256" key="1">
    <source>
        <dbReference type="ARBA" id="ARBA00007137"/>
    </source>
</evidence>
<dbReference type="EC" id="2.1.1.-" evidence="4"/>
<protein>
    <recommendedName>
        <fullName evidence="4">Methyltransferase</fullName>
        <ecNumber evidence="4">2.1.1.-</ecNumber>
    </recommendedName>
</protein>
<dbReference type="GO" id="GO:0008168">
    <property type="term" value="F:methyltransferase activity"/>
    <property type="evidence" value="ECO:0007669"/>
    <property type="project" value="UniProtKB-KW"/>
</dbReference>
<evidence type="ECO:0000256" key="2">
    <source>
        <dbReference type="ARBA" id="ARBA00022603"/>
    </source>
</evidence>
<dbReference type="InterPro" id="IPR010426">
    <property type="entry name" value="MTTB_MeTrfase"/>
</dbReference>
<proteinExistence type="inferred from homology"/>
<name>A0A934QKZ6_9PROT</name>